<keyword evidence="5" id="KW-0804">Transcription</keyword>
<evidence type="ECO:0000256" key="1">
    <source>
        <dbReference type="ARBA" id="ARBA00022518"/>
    </source>
</evidence>
<evidence type="ECO:0000256" key="3">
    <source>
        <dbReference type="ARBA" id="ARBA00023125"/>
    </source>
</evidence>
<protein>
    <submittedName>
        <fullName evidence="7">Herpesvirus transcription activation factor</fullName>
    </submittedName>
</protein>
<keyword evidence="1" id="KW-0244">Early protein</keyword>
<organism evidence="7 8">
    <name type="scientific">Saguinine gammaherpesvirus 1</name>
    <dbReference type="NCBI Taxonomy" id="2169901"/>
    <lineage>
        <taxon>Viruses</taxon>
        <taxon>Duplodnaviria</taxon>
        <taxon>Heunggongvirae</taxon>
        <taxon>Peploviricota</taxon>
        <taxon>Herviviricetes</taxon>
        <taxon>Herpesvirales</taxon>
        <taxon>Orthoherpesviridae</taxon>
        <taxon>Gammaherpesvirinae</taxon>
    </lineage>
</organism>
<keyword evidence="4" id="KW-0010">Activator</keyword>
<keyword evidence="3" id="KW-0238">DNA-binding</keyword>
<dbReference type="Pfam" id="PF03326">
    <property type="entry name" value="Herpes_TAF50"/>
    <property type="match status" value="1"/>
</dbReference>
<feature type="region of interest" description="Disordered" evidence="6">
    <location>
        <begin position="462"/>
        <end position="490"/>
    </location>
</feature>
<sequence length="562" mass="62135">MDPDNGEKERCPRKTTLNVIPGLSEEVKRELHKLLMMYYSGLSTDPQAGKSFAIQLENAIWRMADELALLGPIGGLLFDLSLFNFFACMKNYKVQNKATTRIPSVPLSQAIMKYVIERMIYATDRLFIRAPCSGLVIPKELANCFYQLTKEVRARACGSWRKLSVGRKTASVISLELVKCIGALDAQQKLSPEFKAFLKLSFPFVNPNNIVIPIHEQAAGFRATKGRLDFVSRPEGGTGSYKSLYTGKVVPDKYPIPDPMLLDMNDPSFLDDKMADVTPFLVNPQVILSTDPLMLYRQERAAMPVPYTSCSVPVITISPAMSTVPTGVPTPFALPVQNNTFYSGTSQDPLNDKCTTVNAGETISQTCKTVSVVTYTGPNNTSAGNMLYSGPSYIQHVFPPQETPQYNNIPVVTNAQLQKYSQEWAPVRLDSNQNVGDCFPSKRGGDGDDCGVAKRVRYSLLEEQPGTSQTTTTRVSNLTSTSDSDLDSDCSSEKQLVIDTDWKGSPTMSNEDDAMLKTIMDDLYGTLEKKVAVDRPYGIAPQTPILLEDRLAEQVLQDYCFD</sequence>
<evidence type="ECO:0000256" key="4">
    <source>
        <dbReference type="ARBA" id="ARBA00023159"/>
    </source>
</evidence>
<evidence type="ECO:0000256" key="2">
    <source>
        <dbReference type="ARBA" id="ARBA00023015"/>
    </source>
</evidence>
<dbReference type="EMBL" id="OK337614">
    <property type="protein sequence ID" value="UNP64472.1"/>
    <property type="molecule type" value="Genomic_DNA"/>
</dbReference>
<dbReference type="GO" id="GO:0006355">
    <property type="term" value="P:regulation of DNA-templated transcription"/>
    <property type="evidence" value="ECO:0007669"/>
    <property type="project" value="InterPro"/>
</dbReference>
<keyword evidence="2" id="KW-0805">Transcription regulation</keyword>
<reference evidence="7" key="1">
    <citation type="submission" date="2021-09" db="EMBL/GenBank/DDBJ databases">
        <title>The complete genome of the Saguinine gammaherpesvirus 1 (SgGHV-1).</title>
        <authorList>
            <person name="Marti-Carreras J."/>
            <person name="Maes P."/>
        </authorList>
    </citation>
    <scope>NUCLEOTIDE SEQUENCE</scope>
    <source>
        <strain evidence="7">S338D</strain>
    </source>
</reference>
<dbReference type="InterPro" id="IPR004998">
    <property type="entry name" value="Herpes_TAF50"/>
</dbReference>
<evidence type="ECO:0000313" key="7">
    <source>
        <dbReference type="EMBL" id="UNP64472.1"/>
    </source>
</evidence>
<evidence type="ECO:0000256" key="5">
    <source>
        <dbReference type="ARBA" id="ARBA00023163"/>
    </source>
</evidence>
<feature type="compositionally biased region" description="Low complexity" evidence="6">
    <location>
        <begin position="467"/>
        <end position="483"/>
    </location>
</feature>
<dbReference type="Proteomes" id="UP001142430">
    <property type="component" value="Segment"/>
</dbReference>
<accession>A0A9Q8QWW2</accession>
<proteinExistence type="predicted"/>
<evidence type="ECO:0000313" key="8">
    <source>
        <dbReference type="Proteomes" id="UP001142430"/>
    </source>
</evidence>
<dbReference type="GO" id="GO:0003677">
    <property type="term" value="F:DNA binding"/>
    <property type="evidence" value="ECO:0007669"/>
    <property type="project" value="UniProtKB-KW"/>
</dbReference>
<evidence type="ECO:0000256" key="6">
    <source>
        <dbReference type="SAM" id="MobiDB-lite"/>
    </source>
</evidence>
<name>A0A9Q8QWW2_9GAMA</name>